<comment type="similarity">
    <text evidence="1">Belongs to the UPF0213 family.</text>
</comment>
<dbReference type="GO" id="GO:0004519">
    <property type="term" value="F:endonuclease activity"/>
    <property type="evidence" value="ECO:0007669"/>
    <property type="project" value="UniProtKB-KW"/>
</dbReference>
<evidence type="ECO:0000313" key="3">
    <source>
        <dbReference type="EMBL" id="KPQ36643.1"/>
    </source>
</evidence>
<dbReference type="Proteomes" id="UP000050465">
    <property type="component" value="Unassembled WGS sequence"/>
</dbReference>
<dbReference type="PATRIC" id="fig|1666911.3.peg.3327"/>
<keyword evidence="3" id="KW-0255">Endonuclease</keyword>
<dbReference type="STRING" id="1666911.HLUCCA11_05605"/>
<dbReference type="InterPro" id="IPR000305">
    <property type="entry name" value="GIY-YIG_endonuc"/>
</dbReference>
<evidence type="ECO:0000259" key="2">
    <source>
        <dbReference type="PROSITE" id="PS50164"/>
    </source>
</evidence>
<proteinExistence type="inferred from homology"/>
<dbReference type="CDD" id="cd10456">
    <property type="entry name" value="GIY-YIG_UPF0213"/>
    <property type="match status" value="1"/>
</dbReference>
<organism evidence="3 4">
    <name type="scientific">Phormidesmis priestleyi Ana</name>
    <dbReference type="NCBI Taxonomy" id="1666911"/>
    <lineage>
        <taxon>Bacteria</taxon>
        <taxon>Bacillati</taxon>
        <taxon>Cyanobacteriota</taxon>
        <taxon>Cyanophyceae</taxon>
        <taxon>Leptolyngbyales</taxon>
        <taxon>Leptolyngbyaceae</taxon>
        <taxon>Phormidesmis</taxon>
    </lineage>
</organism>
<dbReference type="AlphaFoldDB" id="A0A0P8A141"/>
<sequence>MAASSWFVYLIRTRHNTLYTGITTDVAQRLQAHTNGRQGAKYLRAKGPLSLVYQVELGNRSLAAKAEYHIKKLTKSRKEEIITNQLNSQDLLTLLNIQTTES</sequence>
<keyword evidence="3" id="KW-0378">Hydrolase</keyword>
<comment type="caution">
    <text evidence="3">The sequence shown here is derived from an EMBL/GenBank/DDBJ whole genome shotgun (WGS) entry which is preliminary data.</text>
</comment>
<dbReference type="Pfam" id="PF01541">
    <property type="entry name" value="GIY-YIG"/>
    <property type="match status" value="1"/>
</dbReference>
<reference evidence="3 4" key="1">
    <citation type="submission" date="2015-09" db="EMBL/GenBank/DDBJ databases">
        <title>Identification and resolution of microdiversity through metagenomic sequencing of parallel consortia.</title>
        <authorList>
            <person name="Nelson W.C."/>
            <person name="Romine M.F."/>
            <person name="Lindemann S.R."/>
        </authorList>
    </citation>
    <scope>NUCLEOTIDE SEQUENCE [LARGE SCALE GENOMIC DNA]</scope>
    <source>
        <strain evidence="3">Ana</strain>
    </source>
</reference>
<keyword evidence="3" id="KW-0540">Nuclease</keyword>
<dbReference type="Gene3D" id="3.40.1440.10">
    <property type="entry name" value="GIY-YIG endonuclease"/>
    <property type="match status" value="1"/>
</dbReference>
<dbReference type="EMBL" id="LJZR01000005">
    <property type="protein sequence ID" value="KPQ36643.1"/>
    <property type="molecule type" value="Genomic_DNA"/>
</dbReference>
<dbReference type="PANTHER" id="PTHR34477:SF1">
    <property type="entry name" value="UPF0213 PROTEIN YHBQ"/>
    <property type="match status" value="1"/>
</dbReference>
<dbReference type="SUPFAM" id="SSF82771">
    <property type="entry name" value="GIY-YIG endonuclease"/>
    <property type="match status" value="1"/>
</dbReference>
<evidence type="ECO:0000313" key="4">
    <source>
        <dbReference type="Proteomes" id="UP000050465"/>
    </source>
</evidence>
<evidence type="ECO:0000256" key="1">
    <source>
        <dbReference type="ARBA" id="ARBA00007435"/>
    </source>
</evidence>
<accession>A0A0P8A141</accession>
<protein>
    <submittedName>
        <fullName evidence="3">Putative endonuclease</fullName>
    </submittedName>
</protein>
<gene>
    <name evidence="3" type="ORF">HLUCCA11_05605</name>
</gene>
<name>A0A0P8A141_9CYAN</name>
<dbReference type="InterPro" id="IPR050190">
    <property type="entry name" value="UPF0213_domain"/>
</dbReference>
<dbReference type="PANTHER" id="PTHR34477">
    <property type="entry name" value="UPF0213 PROTEIN YHBQ"/>
    <property type="match status" value="1"/>
</dbReference>
<dbReference type="PROSITE" id="PS50164">
    <property type="entry name" value="GIY_YIG"/>
    <property type="match status" value="1"/>
</dbReference>
<dbReference type="InterPro" id="IPR035901">
    <property type="entry name" value="GIY-YIG_endonuc_sf"/>
</dbReference>
<feature type="domain" description="GIY-YIG" evidence="2">
    <location>
        <begin position="4"/>
        <end position="80"/>
    </location>
</feature>